<evidence type="ECO:0000256" key="2">
    <source>
        <dbReference type="SAM" id="Phobius"/>
    </source>
</evidence>
<feature type="signal peptide" evidence="3">
    <location>
        <begin position="1"/>
        <end position="29"/>
    </location>
</feature>
<dbReference type="PANTHER" id="PTHR30383:SF5">
    <property type="entry name" value="SGNH HYDROLASE-TYPE ESTERASE DOMAIN-CONTAINING PROTEIN"/>
    <property type="match status" value="1"/>
</dbReference>
<evidence type="ECO:0000313" key="5">
    <source>
        <dbReference type="Proteomes" id="UP000051952"/>
    </source>
</evidence>
<dbReference type="Pfam" id="PF00657">
    <property type="entry name" value="Lipase_GDSL"/>
    <property type="match status" value="1"/>
</dbReference>
<keyword evidence="2" id="KW-1133">Transmembrane helix</keyword>
<dbReference type="SUPFAM" id="SSF52266">
    <property type="entry name" value="SGNH hydrolase"/>
    <property type="match status" value="1"/>
</dbReference>
<feature type="compositionally biased region" description="Low complexity" evidence="1">
    <location>
        <begin position="56"/>
        <end position="66"/>
    </location>
</feature>
<name>A0A0S4JNG8_BODSA</name>
<keyword evidence="2" id="KW-0472">Membrane</keyword>
<sequence length="473" mass="52465">MKCRIASNQSAFFVAVLLWATLVADWCVADDTDGVKEEIAAEEAALHDDTLNQRDTSSPHSSHHPAVATSVIPQGVFRVMPLGDSISICCNYCAVPAGVLVRKDLHEPPTPWDGYIRNLWHKLKAEELRQAAAVSSREHQHQAEDTFRFTYVGRVHTCMVNRSETMRVPADWDIRYEGYYGYTTSRVLSEVVAPALQVNDPDVVLLMLGTNDLIQAKAGGRLGRVGNAIQNLKAIVGLLLTTPRADSKDAGRSRHVLIGKVPPIRFSQIKAVPPAARKPHRVASLNREIEKLVVGLVEAQKQRYIQLRGQAAAASFLPSIAFVDMYQNLSVTEDLHGDGLHPNHHGEEKISTEWFRGLGPLMHAPEAFRNIPAAQNDDALLQQAMRAEGKGQNFPPITKPHKRDPSSMQEPPLFGERPTSSWDRAVFPAVIFTVMAYAFLVCRPTQRLTRQWVAAATTLWHRGFTSKPKPAPQ</sequence>
<dbReference type="PANTHER" id="PTHR30383">
    <property type="entry name" value="THIOESTERASE 1/PROTEASE 1/LYSOPHOSPHOLIPASE L1"/>
    <property type="match status" value="1"/>
</dbReference>
<evidence type="ECO:0000256" key="1">
    <source>
        <dbReference type="SAM" id="MobiDB-lite"/>
    </source>
</evidence>
<dbReference type="GO" id="GO:0004622">
    <property type="term" value="F:phosphatidylcholine lysophospholipase activity"/>
    <property type="evidence" value="ECO:0007669"/>
    <property type="project" value="TreeGrafter"/>
</dbReference>
<proteinExistence type="predicted"/>
<feature type="region of interest" description="Disordered" evidence="1">
    <location>
        <begin position="46"/>
        <end position="66"/>
    </location>
</feature>
<dbReference type="InterPro" id="IPR001087">
    <property type="entry name" value="GDSL"/>
</dbReference>
<feature type="chain" id="PRO_5006622656" evidence="3">
    <location>
        <begin position="30"/>
        <end position="473"/>
    </location>
</feature>
<dbReference type="Gene3D" id="3.40.50.1110">
    <property type="entry name" value="SGNH hydrolase"/>
    <property type="match status" value="1"/>
</dbReference>
<dbReference type="InterPro" id="IPR036514">
    <property type="entry name" value="SGNH_hydro_sf"/>
</dbReference>
<dbReference type="AlphaFoldDB" id="A0A0S4JNG8"/>
<dbReference type="EMBL" id="CYKH01002017">
    <property type="protein sequence ID" value="CUG92198.1"/>
    <property type="molecule type" value="Genomic_DNA"/>
</dbReference>
<dbReference type="OrthoDB" id="2119228at2759"/>
<keyword evidence="2" id="KW-0812">Transmembrane</keyword>
<dbReference type="Proteomes" id="UP000051952">
    <property type="component" value="Unassembled WGS sequence"/>
</dbReference>
<reference evidence="5" key="1">
    <citation type="submission" date="2015-09" db="EMBL/GenBank/DDBJ databases">
        <authorList>
            <consortium name="Pathogen Informatics"/>
        </authorList>
    </citation>
    <scope>NUCLEOTIDE SEQUENCE [LARGE SCALE GENOMIC DNA]</scope>
    <source>
        <strain evidence="5">Lake Konstanz</strain>
    </source>
</reference>
<feature type="region of interest" description="Disordered" evidence="1">
    <location>
        <begin position="390"/>
        <end position="418"/>
    </location>
</feature>
<accession>A0A0S4JNG8</accession>
<gene>
    <name evidence="4" type="ORF">BSAL_36085</name>
</gene>
<feature type="transmembrane region" description="Helical" evidence="2">
    <location>
        <begin position="425"/>
        <end position="442"/>
    </location>
</feature>
<evidence type="ECO:0000313" key="4">
    <source>
        <dbReference type="EMBL" id="CUG92198.1"/>
    </source>
</evidence>
<organism evidence="4 5">
    <name type="scientific">Bodo saltans</name>
    <name type="common">Flagellated protozoan</name>
    <dbReference type="NCBI Taxonomy" id="75058"/>
    <lineage>
        <taxon>Eukaryota</taxon>
        <taxon>Discoba</taxon>
        <taxon>Euglenozoa</taxon>
        <taxon>Kinetoplastea</taxon>
        <taxon>Metakinetoplastina</taxon>
        <taxon>Eubodonida</taxon>
        <taxon>Bodonidae</taxon>
        <taxon>Bodo</taxon>
    </lineage>
</organism>
<keyword evidence="3" id="KW-0732">Signal</keyword>
<protein>
    <submittedName>
        <fullName evidence="4">GDSL-family lipase, putative</fullName>
    </submittedName>
</protein>
<dbReference type="VEuPathDB" id="TriTrypDB:BSAL_36085"/>
<keyword evidence="5" id="KW-1185">Reference proteome</keyword>
<dbReference type="InterPro" id="IPR051532">
    <property type="entry name" value="Ester_Hydrolysis_Enzymes"/>
</dbReference>
<evidence type="ECO:0000256" key="3">
    <source>
        <dbReference type="SAM" id="SignalP"/>
    </source>
</evidence>